<evidence type="ECO:0000313" key="2">
    <source>
        <dbReference type="EMBL" id="MBO1319048.1"/>
    </source>
</evidence>
<dbReference type="Pfam" id="PF05137">
    <property type="entry name" value="PilN"/>
    <property type="match status" value="1"/>
</dbReference>
<dbReference type="PANTHER" id="PTHR40278:SF1">
    <property type="entry name" value="DNA UTILIZATION PROTEIN HOFN"/>
    <property type="match status" value="1"/>
</dbReference>
<accession>A0A8J7U458</accession>
<dbReference type="InterPro" id="IPR052534">
    <property type="entry name" value="Extracell_DNA_Util/SecSys_Comp"/>
</dbReference>
<keyword evidence="1" id="KW-0812">Transmembrane</keyword>
<protein>
    <submittedName>
        <fullName evidence="2">PilN domain-containing protein</fullName>
    </submittedName>
</protein>
<evidence type="ECO:0000256" key="1">
    <source>
        <dbReference type="SAM" id="Phobius"/>
    </source>
</evidence>
<evidence type="ECO:0000313" key="3">
    <source>
        <dbReference type="Proteomes" id="UP000664417"/>
    </source>
</evidence>
<dbReference type="PANTHER" id="PTHR40278">
    <property type="entry name" value="DNA UTILIZATION PROTEIN HOFN"/>
    <property type="match status" value="1"/>
</dbReference>
<dbReference type="InterPro" id="IPR043129">
    <property type="entry name" value="ATPase_NBD"/>
</dbReference>
<keyword evidence="1" id="KW-0472">Membrane</keyword>
<organism evidence="2 3">
    <name type="scientific">Acanthopleuribacter pedis</name>
    <dbReference type="NCBI Taxonomy" id="442870"/>
    <lineage>
        <taxon>Bacteria</taxon>
        <taxon>Pseudomonadati</taxon>
        <taxon>Acidobacteriota</taxon>
        <taxon>Holophagae</taxon>
        <taxon>Acanthopleuribacterales</taxon>
        <taxon>Acanthopleuribacteraceae</taxon>
        <taxon>Acanthopleuribacter</taxon>
    </lineage>
</organism>
<keyword evidence="3" id="KW-1185">Reference proteome</keyword>
<dbReference type="SUPFAM" id="SSF53067">
    <property type="entry name" value="Actin-like ATPase domain"/>
    <property type="match status" value="1"/>
</dbReference>
<gene>
    <name evidence="2" type="ORF">J3U88_11315</name>
</gene>
<dbReference type="Proteomes" id="UP000664417">
    <property type="component" value="Unassembled WGS sequence"/>
</dbReference>
<dbReference type="InterPro" id="IPR007813">
    <property type="entry name" value="PilN"/>
</dbReference>
<proteinExistence type="predicted"/>
<keyword evidence="1" id="KW-1133">Transmembrane helix</keyword>
<comment type="caution">
    <text evidence="2">The sequence shown here is derived from an EMBL/GenBank/DDBJ whole genome shotgun (WGS) entry which is preliminary data.</text>
</comment>
<dbReference type="Gene3D" id="3.30.1490.300">
    <property type="match status" value="1"/>
</dbReference>
<name>A0A8J7U458_9BACT</name>
<dbReference type="RefSeq" id="WP_207858868.1">
    <property type="nucleotide sequence ID" value="NZ_JAFREP010000008.1"/>
</dbReference>
<feature type="transmembrane region" description="Helical" evidence="1">
    <location>
        <begin position="311"/>
        <end position="332"/>
    </location>
</feature>
<reference evidence="2" key="1">
    <citation type="submission" date="2021-03" db="EMBL/GenBank/DDBJ databases">
        <authorList>
            <person name="Wang G."/>
        </authorList>
    </citation>
    <scope>NUCLEOTIDE SEQUENCE</scope>
    <source>
        <strain evidence="2">KCTC 12899</strain>
    </source>
</reference>
<dbReference type="Gene3D" id="3.30.420.40">
    <property type="match status" value="2"/>
</dbReference>
<dbReference type="EMBL" id="JAFREP010000008">
    <property type="protein sequence ID" value="MBO1319048.1"/>
    <property type="molecule type" value="Genomic_DNA"/>
</dbReference>
<sequence length="469" mass="53808">MKLELNLRGKGWGIAFNDRELRLAAIQNKRNVLSLTGEDVLEDYAEKSEEDVLEFIEDFQAKFHVKRADAYLVLPRNQVRIQMADFPLEAKENLDEVVSYQMANYFPGDLELWDFFPQEVARGEQLRVMIVAVKKEVLGKAFSYIRRWNLRLAGVTIDTFAVFNAFVRNYADQISDRAHMLFHFFEDGMEMASCGDGRLTSSTFIKYPDLTEEQPNFNMLVSELELGFSRARLEPDAVETYTWLGRPPAAVERYLKENLAFPEHAFRDGTEEILPPTAAPAFGAAVSAVLEKPALGLNMLPDNQRRRHKQLPVLVGSVVIAVVLVLMLGFEIKDYMALRGRYNQLEEQRIEVMARMNELAMAREKYDAKREEVEMFQRFQASFLFSKLLYVLANELPDDTYLTNLRLQNGNELKIRGESGDPFQVQRILRNVPFLVDIKAPNAITTGRRGDGKKKFNIDAKIKLESLPE</sequence>
<dbReference type="AlphaFoldDB" id="A0A8J7U458"/>